<dbReference type="SUPFAM" id="SSF53738">
    <property type="entry name" value="Phosphoglucomutase, first 3 domains"/>
    <property type="match status" value="3"/>
</dbReference>
<dbReference type="PANTHER" id="PTHR45745:SF1">
    <property type="entry name" value="PHOSPHOGLUCOMUTASE 2B-RELATED"/>
    <property type="match status" value="1"/>
</dbReference>
<sequence length="544" mass="61259">MKIHKNAGNLPIQSDLINIAELTAKYYIQQPDPNNYTQLIKFGTSGHRGISSNKNFNENHIIAIAQSIAELRKNHNIRGPCYIGKDTHALSEAAFITIIEVLTANKIYVIIQKNNGFTPTPVISYMILNHNKNNSNIADGIIITASHNPPEYGGVKYNYINGGPANIYITSIIEYNANKILTNNINKIKRINFNRALTSKYVIEKNFISNYVANLNQVINIKAISDSKLKIAVDPLGGSGIEYWKKIADYHQLNIKILNDQIDQTFRFIPLDYDGVIRIDCSSRWSTTNLLNIKEKFDLILTNDPDHDRHGIITPDGLMDSNHYLAVAIDYLFRNRTKWSKNLAIGKTLVSSKIIDFIVNDMKRKLIETSIGFKWFSNGLFNGNLGFCGEESAGASFLKFDGTPWSTDKDGIISCLLAAEITAVTGENPQQNYNKLAKKFGSSIYKRIQLKTNNKKILKLNNLSSNLITTNIFAGNKIKKILTRAPYKNADIGGFKIITNQGWFAARKSGTENTYKIYCESFKGKKHLNLIEKEGFKIIKILFN</sequence>
<dbReference type="Pfam" id="PF02878">
    <property type="entry name" value="PGM_PMM_I"/>
    <property type="match status" value="1"/>
</dbReference>
<proteinExistence type="inferred from homology"/>
<comment type="similarity">
    <text evidence="2 7">Belongs to the phosphohexose mutase family.</text>
</comment>
<dbReference type="GO" id="GO:0005975">
    <property type="term" value="P:carbohydrate metabolic process"/>
    <property type="evidence" value="ECO:0007669"/>
    <property type="project" value="InterPro"/>
</dbReference>
<dbReference type="GO" id="GO:0004614">
    <property type="term" value="F:phosphoglucomutase activity"/>
    <property type="evidence" value="ECO:0007669"/>
    <property type="project" value="UniProtKB-EC"/>
</dbReference>
<dbReference type="GO" id="GO:0006166">
    <property type="term" value="P:purine ribonucleoside salvage"/>
    <property type="evidence" value="ECO:0007669"/>
    <property type="project" value="TreeGrafter"/>
</dbReference>
<reference evidence="12" key="1">
    <citation type="submission" date="2015-05" db="EMBL/GenBank/DDBJ databases">
        <authorList>
            <person name="Manzano-Marin A."/>
        </authorList>
    </citation>
    <scope>NUCLEOTIDE SEQUENCE [LARGE SCALE GENOMIC DNA]</scope>
    <source>
        <strain evidence="12">officinalis</strain>
    </source>
</reference>
<accession>A0A0M6W6Y2</accession>
<protein>
    <submittedName>
        <fullName evidence="11">Phosphoglucomutase</fullName>
        <ecNumber evidence="11">5.4.2.2</ecNumber>
    </submittedName>
</protein>
<keyword evidence="12" id="KW-1185">Reference proteome</keyword>
<comment type="cofactor">
    <cofactor evidence="1">
        <name>Mg(2+)</name>
        <dbReference type="ChEBI" id="CHEBI:18420"/>
    </cofactor>
</comment>
<dbReference type="Pfam" id="PF02879">
    <property type="entry name" value="PGM_PMM_II"/>
    <property type="match status" value="1"/>
</dbReference>
<feature type="domain" description="Alpha-D-phosphohexomutase alpha/beta/alpha" evidence="9">
    <location>
        <begin position="210"/>
        <end position="317"/>
    </location>
</feature>
<evidence type="ECO:0000259" key="9">
    <source>
        <dbReference type="Pfam" id="PF02879"/>
    </source>
</evidence>
<evidence type="ECO:0000256" key="6">
    <source>
        <dbReference type="ARBA" id="ARBA00023235"/>
    </source>
</evidence>
<evidence type="ECO:0000259" key="10">
    <source>
        <dbReference type="Pfam" id="PF02880"/>
    </source>
</evidence>
<evidence type="ECO:0000313" key="12">
    <source>
        <dbReference type="Proteomes" id="UP000242301"/>
    </source>
</evidence>
<dbReference type="PANTHER" id="PTHR45745">
    <property type="entry name" value="PHOSPHOMANNOMUTASE 45A"/>
    <property type="match status" value="1"/>
</dbReference>
<dbReference type="STRING" id="1715285.SOFFGTOCOR_0191"/>
<organism evidence="11 12">
    <name type="scientific">Candidatus Providencia siddallii</name>
    <dbReference type="NCBI Taxonomy" id="1715285"/>
    <lineage>
        <taxon>Bacteria</taxon>
        <taxon>Pseudomonadati</taxon>
        <taxon>Pseudomonadota</taxon>
        <taxon>Gammaproteobacteria</taxon>
        <taxon>Enterobacterales</taxon>
        <taxon>Morganellaceae</taxon>
        <taxon>Providencia</taxon>
    </lineage>
</organism>
<dbReference type="InterPro" id="IPR036900">
    <property type="entry name" value="A-D-PHexomutase_C_sf"/>
</dbReference>
<dbReference type="GO" id="GO:0008973">
    <property type="term" value="F:phosphopentomutase activity"/>
    <property type="evidence" value="ECO:0007669"/>
    <property type="project" value="TreeGrafter"/>
</dbReference>
<dbReference type="InterPro" id="IPR016055">
    <property type="entry name" value="A-D-PHexomutase_a/b/a-I/II/III"/>
</dbReference>
<evidence type="ECO:0000256" key="4">
    <source>
        <dbReference type="ARBA" id="ARBA00022723"/>
    </source>
</evidence>
<dbReference type="EMBL" id="CVRF01000001">
    <property type="protein sequence ID" value="CRK85629.1"/>
    <property type="molecule type" value="Genomic_DNA"/>
</dbReference>
<dbReference type="GO" id="GO:0000287">
    <property type="term" value="F:magnesium ion binding"/>
    <property type="evidence" value="ECO:0007669"/>
    <property type="project" value="InterPro"/>
</dbReference>
<feature type="domain" description="Alpha-D-phosphohexomutase alpha/beta/alpha" evidence="8">
    <location>
        <begin position="41"/>
        <end position="180"/>
    </location>
</feature>
<dbReference type="InterPro" id="IPR005844">
    <property type="entry name" value="A-D-PHexomutase_a/b/a-I"/>
</dbReference>
<evidence type="ECO:0000259" key="8">
    <source>
        <dbReference type="Pfam" id="PF02878"/>
    </source>
</evidence>
<dbReference type="EC" id="5.4.2.2" evidence="11"/>
<dbReference type="InterPro" id="IPR005841">
    <property type="entry name" value="Alpha-D-phosphohexomutase_SF"/>
</dbReference>
<evidence type="ECO:0000256" key="1">
    <source>
        <dbReference type="ARBA" id="ARBA00001946"/>
    </source>
</evidence>
<dbReference type="InterPro" id="IPR005845">
    <property type="entry name" value="A-D-PHexomutase_a/b/a-II"/>
</dbReference>
<feature type="domain" description="Alpha-D-phosphohexomutase alpha/beta/alpha" evidence="10">
    <location>
        <begin position="320"/>
        <end position="440"/>
    </location>
</feature>
<keyword evidence="6 11" id="KW-0413">Isomerase</keyword>
<dbReference type="Gene3D" id="3.30.310.50">
    <property type="entry name" value="Alpha-D-phosphohexomutase, C-terminal domain"/>
    <property type="match status" value="1"/>
</dbReference>
<name>A0A0M6W6Y2_9GAMM</name>
<evidence type="ECO:0000256" key="5">
    <source>
        <dbReference type="ARBA" id="ARBA00022842"/>
    </source>
</evidence>
<dbReference type="Pfam" id="PF02880">
    <property type="entry name" value="PGM_PMM_III"/>
    <property type="match status" value="1"/>
</dbReference>
<dbReference type="PROSITE" id="PS00710">
    <property type="entry name" value="PGM_PMM"/>
    <property type="match status" value="1"/>
</dbReference>
<keyword evidence="4 7" id="KW-0479">Metal-binding</keyword>
<dbReference type="InterPro" id="IPR005846">
    <property type="entry name" value="A-D-PHexomutase_a/b/a-III"/>
</dbReference>
<dbReference type="Proteomes" id="UP000242301">
    <property type="component" value="Unassembled WGS sequence"/>
</dbReference>
<evidence type="ECO:0000256" key="2">
    <source>
        <dbReference type="ARBA" id="ARBA00010231"/>
    </source>
</evidence>
<dbReference type="PRINTS" id="PR00509">
    <property type="entry name" value="PGMPMM"/>
</dbReference>
<dbReference type="InterPro" id="IPR016066">
    <property type="entry name" value="A-D-PHexomutase_CS"/>
</dbReference>
<evidence type="ECO:0000256" key="7">
    <source>
        <dbReference type="RuleBase" id="RU004326"/>
    </source>
</evidence>
<dbReference type="Gene3D" id="3.40.120.10">
    <property type="entry name" value="Alpha-D-Glucose-1,6-Bisphosphate, subunit A, domain 3"/>
    <property type="match status" value="3"/>
</dbReference>
<keyword evidence="5 7" id="KW-0460">Magnesium</keyword>
<gene>
    <name evidence="11" type="primary">pgm</name>
    <name evidence="11" type="ORF">SOFFGTOCOR_0191</name>
</gene>
<dbReference type="SUPFAM" id="SSF55957">
    <property type="entry name" value="Phosphoglucomutase, C-terminal domain"/>
    <property type="match status" value="1"/>
</dbReference>
<evidence type="ECO:0000256" key="3">
    <source>
        <dbReference type="ARBA" id="ARBA00022553"/>
    </source>
</evidence>
<dbReference type="AlphaFoldDB" id="A0A0M6W6Y2"/>
<keyword evidence="3" id="KW-0597">Phosphoprotein</keyword>
<evidence type="ECO:0000313" key="11">
    <source>
        <dbReference type="EMBL" id="CRK85629.1"/>
    </source>
</evidence>